<accession>A0A6L7EZI0</accession>
<dbReference type="Proteomes" id="UP000473325">
    <property type="component" value="Unassembled WGS sequence"/>
</dbReference>
<gene>
    <name evidence="1" type="ORF">GRQ65_09320</name>
</gene>
<dbReference type="Pfam" id="PF11066">
    <property type="entry name" value="DUF2867"/>
    <property type="match status" value="1"/>
</dbReference>
<comment type="caution">
    <text evidence="1">The sequence shown here is derived from an EMBL/GenBank/DDBJ whole genome shotgun (WGS) entry which is preliminary data.</text>
</comment>
<reference evidence="1 2" key="1">
    <citation type="submission" date="2019-12" db="EMBL/GenBank/DDBJ databases">
        <authorList>
            <person name="Kun Z."/>
        </authorList>
    </citation>
    <scope>NUCLEOTIDE SEQUENCE [LARGE SCALE GENOMIC DNA]</scope>
    <source>
        <strain evidence="1 2">YIM 123512</strain>
    </source>
</reference>
<dbReference type="InterPro" id="IPR021295">
    <property type="entry name" value="DUF2867"/>
</dbReference>
<dbReference type="SUPFAM" id="SSF55961">
    <property type="entry name" value="Bet v1-like"/>
    <property type="match status" value="1"/>
</dbReference>
<evidence type="ECO:0000313" key="2">
    <source>
        <dbReference type="Proteomes" id="UP000473325"/>
    </source>
</evidence>
<dbReference type="Gene3D" id="3.30.530.20">
    <property type="match status" value="1"/>
</dbReference>
<protein>
    <submittedName>
        <fullName evidence="1">DUF2867 domain-containing protein</fullName>
    </submittedName>
</protein>
<dbReference type="RefSeq" id="WP_160877527.1">
    <property type="nucleotide sequence ID" value="NZ_WUEK01000005.1"/>
</dbReference>
<dbReference type="AlphaFoldDB" id="A0A6L7EZI0"/>
<keyword evidence="2" id="KW-1185">Reference proteome</keyword>
<evidence type="ECO:0000313" key="1">
    <source>
        <dbReference type="EMBL" id="MXG89749.1"/>
    </source>
</evidence>
<proteinExistence type="predicted"/>
<dbReference type="EMBL" id="WUEK01000005">
    <property type="protein sequence ID" value="MXG89749.1"/>
    <property type="molecule type" value="Genomic_DNA"/>
</dbReference>
<name>A0A6L7EZI0_9ACTN</name>
<organism evidence="1 2">
    <name type="scientific">Nocardioides flavescens</name>
    <dbReference type="NCBI Taxonomy" id="2691959"/>
    <lineage>
        <taxon>Bacteria</taxon>
        <taxon>Bacillati</taxon>
        <taxon>Actinomycetota</taxon>
        <taxon>Actinomycetes</taxon>
        <taxon>Propionibacteriales</taxon>
        <taxon>Nocardioidaceae</taxon>
        <taxon>Nocardioides</taxon>
    </lineage>
</organism>
<sequence length="154" mass="17263">MHRRLRLHRSTRASTLLREPDDVWVRLTAAGLGPHWYVDAAPLVVRGLIDRAVGGEGRRWPVPEREQLETGDQVGFWRVTQAEKHTLELVADVRSPGRVVLTTAVTPTDDGCRVTQDVAFEPDGLVGQLYMLTDIAARETVIELIHRRLLAELG</sequence>
<dbReference type="InterPro" id="IPR023393">
    <property type="entry name" value="START-like_dom_sf"/>
</dbReference>